<keyword evidence="2" id="KW-0547">Nucleotide-binding</keyword>
<dbReference type="AlphaFoldDB" id="S0FW34"/>
<evidence type="ECO:0000256" key="2">
    <source>
        <dbReference type="HAMAP-Rule" id="MF_01539"/>
    </source>
</evidence>
<accession>S0FW34</accession>
<keyword evidence="2" id="KW-0436">Ligase</keyword>
<dbReference type="EMBL" id="AORV01000021">
    <property type="protein sequence ID" value="EMS73369.1"/>
    <property type="molecule type" value="Genomic_DNA"/>
</dbReference>
<evidence type="ECO:0000313" key="3">
    <source>
        <dbReference type="EMBL" id="EMS73369.1"/>
    </source>
</evidence>
<dbReference type="Proteomes" id="UP000014155">
    <property type="component" value="Unassembled WGS sequence"/>
</dbReference>
<protein>
    <recommendedName>
        <fullName evidence="2">tRNA(Met) cytidine acetate ligase</fullName>
        <ecNumber evidence="2">6.3.4.-</ecNumber>
    </recommendedName>
</protein>
<dbReference type="PATRIC" id="fig|1195236.3.peg.1079"/>
<dbReference type="NCBIfam" id="NF010191">
    <property type="entry name" value="PRK13670.1"/>
    <property type="match status" value="1"/>
</dbReference>
<keyword evidence="3" id="KW-0808">Transferase</keyword>
<dbReference type="Pfam" id="PF05636">
    <property type="entry name" value="HIGH_NTase1"/>
    <property type="match status" value="1"/>
</dbReference>
<dbReference type="eggNOG" id="COG1323">
    <property type="taxonomic scope" value="Bacteria"/>
</dbReference>
<comment type="function">
    <text evidence="2">Catalyzes the formation of N(4)-acetylcytidine (ac(4)C) at the wobble position of elongator tRNA(Met), using acetate and ATP as substrates. First activates an acetate ion to form acetyladenylate (Ac-AMP) and then transfers the acetyl group to tRNA to form ac(4)C34.</text>
</comment>
<evidence type="ECO:0000256" key="1">
    <source>
        <dbReference type="ARBA" id="ARBA00022694"/>
    </source>
</evidence>
<dbReference type="PANTHER" id="PTHR37825:SF1">
    <property type="entry name" value="TRNA(MET) CYTIDINE ACETATE LIGASE"/>
    <property type="match status" value="1"/>
</dbReference>
<feature type="binding site" evidence="2">
    <location>
        <begin position="192"/>
        <end position="193"/>
    </location>
    <ligand>
        <name>ATP</name>
        <dbReference type="ChEBI" id="CHEBI:30616"/>
    </ligand>
</feature>
<dbReference type="InterPro" id="IPR008513">
    <property type="entry name" value="tRNA(Met)_cyd_acetate_ligase"/>
</dbReference>
<dbReference type="SUPFAM" id="SSF52374">
    <property type="entry name" value="Nucleotidylyl transferase"/>
    <property type="match status" value="1"/>
</dbReference>
<proteinExistence type="inferred from homology"/>
<dbReference type="STRING" id="1195236.CTER_0785"/>
<dbReference type="GO" id="GO:0016879">
    <property type="term" value="F:ligase activity, forming carbon-nitrogen bonds"/>
    <property type="evidence" value="ECO:0007669"/>
    <property type="project" value="UniProtKB-UniRule"/>
</dbReference>
<dbReference type="InterPro" id="IPR014729">
    <property type="entry name" value="Rossmann-like_a/b/a_fold"/>
</dbReference>
<dbReference type="GO" id="GO:0005737">
    <property type="term" value="C:cytoplasm"/>
    <property type="evidence" value="ECO:0007669"/>
    <property type="project" value="UniProtKB-SubCell"/>
</dbReference>
<dbReference type="PANTHER" id="PTHR37825">
    <property type="entry name" value="TRNA(MET) CYTIDINE ACETATE LIGASE"/>
    <property type="match status" value="1"/>
</dbReference>
<dbReference type="RefSeq" id="WP_004624310.1">
    <property type="nucleotide sequence ID" value="NZ_AORV01000021.1"/>
</dbReference>
<keyword evidence="4" id="KW-1185">Reference proteome</keyword>
<dbReference type="HAMAP" id="MF_01539">
    <property type="entry name" value="TmcAL"/>
    <property type="match status" value="1"/>
</dbReference>
<reference evidence="3 4" key="1">
    <citation type="journal article" date="2013" name="Genome Announc.">
        <title>Draft Genome Sequence of the Cellulolytic, Mesophilic, Anaerobic Bacterium Clostridium termitidis Strain CT1112 (DSM 5398).</title>
        <authorList>
            <person name="Lal S."/>
            <person name="Ramachandran U."/>
            <person name="Zhang X."/>
            <person name="Munir R."/>
            <person name="Sparling R."/>
            <person name="Levin D.B."/>
        </authorList>
    </citation>
    <scope>NUCLEOTIDE SEQUENCE [LARGE SCALE GENOMIC DNA]</scope>
    <source>
        <strain evidence="3 4">CT1112</strain>
    </source>
</reference>
<dbReference type="GO" id="GO:0005524">
    <property type="term" value="F:ATP binding"/>
    <property type="evidence" value="ECO:0007669"/>
    <property type="project" value="UniProtKB-KW"/>
</dbReference>
<organism evidence="3 4">
    <name type="scientific">Ruminiclostridium cellobioparum subsp. termitidis CT1112</name>
    <dbReference type="NCBI Taxonomy" id="1195236"/>
    <lineage>
        <taxon>Bacteria</taxon>
        <taxon>Bacillati</taxon>
        <taxon>Bacillota</taxon>
        <taxon>Clostridia</taxon>
        <taxon>Eubacteriales</taxon>
        <taxon>Oscillospiraceae</taxon>
        <taxon>Ruminiclostridium</taxon>
    </lineage>
</organism>
<keyword evidence="1 2" id="KW-0819">tRNA processing</keyword>
<keyword evidence="2" id="KW-0963">Cytoplasm</keyword>
<feature type="binding site" evidence="2">
    <location>
        <position position="102"/>
    </location>
    <ligand>
        <name>ATP</name>
        <dbReference type="ChEBI" id="CHEBI:30616"/>
    </ligand>
</feature>
<keyword evidence="2" id="KW-0820">tRNA-binding</keyword>
<dbReference type="GO" id="GO:0006400">
    <property type="term" value="P:tRNA modification"/>
    <property type="evidence" value="ECO:0007669"/>
    <property type="project" value="UniProtKB-UniRule"/>
</dbReference>
<comment type="similarity">
    <text evidence="2">Belongs to the TmcAL family.</text>
</comment>
<comment type="caution">
    <text evidence="3">The sequence shown here is derived from an EMBL/GenBank/DDBJ whole genome shotgun (WGS) entry which is preliminary data.</text>
</comment>
<keyword evidence="2" id="KW-0067">ATP-binding</keyword>
<feature type="binding site" evidence="2">
    <location>
        <position position="167"/>
    </location>
    <ligand>
        <name>ATP</name>
        <dbReference type="ChEBI" id="CHEBI:30616"/>
    </ligand>
</feature>
<dbReference type="GO" id="GO:0016740">
    <property type="term" value="F:transferase activity"/>
    <property type="evidence" value="ECO:0007669"/>
    <property type="project" value="UniProtKB-KW"/>
</dbReference>
<evidence type="ECO:0000313" key="4">
    <source>
        <dbReference type="Proteomes" id="UP000014155"/>
    </source>
</evidence>
<keyword evidence="2" id="KW-0694">RNA-binding</keyword>
<dbReference type="GO" id="GO:0000049">
    <property type="term" value="F:tRNA binding"/>
    <property type="evidence" value="ECO:0007669"/>
    <property type="project" value="UniProtKB-KW"/>
</dbReference>
<name>S0FW34_RUMCE</name>
<feature type="binding site" evidence="2">
    <location>
        <begin position="7"/>
        <end position="20"/>
    </location>
    <ligand>
        <name>ATP</name>
        <dbReference type="ChEBI" id="CHEBI:30616"/>
    </ligand>
</feature>
<comment type="subcellular location">
    <subcellularLocation>
        <location evidence="2">Cytoplasm</location>
    </subcellularLocation>
</comment>
<dbReference type="Gene3D" id="3.40.50.620">
    <property type="entry name" value="HUPs"/>
    <property type="match status" value="1"/>
</dbReference>
<comment type="catalytic activity">
    <reaction evidence="2">
        <text>cytidine(34) in elongator tRNA(Met) + acetate + ATP = N(4)-acetylcytidine(34) in elongator tRNA(Met) + AMP + diphosphate</text>
        <dbReference type="Rhea" id="RHEA:58144"/>
        <dbReference type="Rhea" id="RHEA-COMP:10693"/>
        <dbReference type="Rhea" id="RHEA-COMP:10694"/>
        <dbReference type="ChEBI" id="CHEBI:30089"/>
        <dbReference type="ChEBI" id="CHEBI:30616"/>
        <dbReference type="ChEBI" id="CHEBI:33019"/>
        <dbReference type="ChEBI" id="CHEBI:74900"/>
        <dbReference type="ChEBI" id="CHEBI:82748"/>
        <dbReference type="ChEBI" id="CHEBI:456215"/>
    </reaction>
</comment>
<dbReference type="EC" id="6.3.4.-" evidence="2"/>
<sequence>MKVLGIVVEYNPFHNGHIYHIEKSREITGSDAVICVMSGNFIQRGEPALLNKFARAETALHCGADLVIELPHPYAMSSAEAFAFGAVKILDGIGIADCISFGSEHGNVETLDFIAGILAAEPEEYRLELKKQLDMGLAFPVCRQNALKKYLHDTAFPDLSELLETSNNILGIEYLKALKKLNSSIKPYTVARISNSYNSTELTGPVSSATAIRNSISGSNGWHNISPETVQALPPFSQAVLEREFSSGRGPNSIKMFEDIIFSLIRRMSPGQMREFPDVSEGLEYRIKSAGENTGSIEELIDSICTKRYAKTRIQRILFSMLTGLTKAETELFMQYGGPQYARILGFNNTGRRLLSMMKKKSSLPVIVKTADFKNSCNKLLARMLEIEAFSTDMYVLGYKNPAFRKAGQEFTQNITVVK</sequence>
<gene>
    <name evidence="2" type="primary">tmcAL</name>
    <name evidence="3" type="ORF">CTER_0785</name>
</gene>